<dbReference type="Pfam" id="PF00732">
    <property type="entry name" value="GMC_oxred_N"/>
    <property type="match status" value="1"/>
</dbReference>
<feature type="binding site" evidence="6">
    <location>
        <position position="271"/>
    </location>
    <ligand>
        <name>FAD</name>
        <dbReference type="ChEBI" id="CHEBI:57692"/>
    </ligand>
</feature>
<evidence type="ECO:0000313" key="11">
    <source>
        <dbReference type="EMBL" id="KRH74878.1"/>
    </source>
</evidence>
<feature type="transmembrane region" description="Helical" evidence="8">
    <location>
        <begin position="40"/>
        <end position="59"/>
    </location>
</feature>
<keyword evidence="4 9" id="KW-0732">Signal</keyword>
<dbReference type="InterPro" id="IPR000172">
    <property type="entry name" value="GMC_OxRdtase_N"/>
</dbReference>
<comment type="similarity">
    <text evidence="2">Belongs to the GMC oxidoreductase family.</text>
</comment>
<dbReference type="KEGG" id="gmx:100783073"/>
<evidence type="ECO:0000256" key="4">
    <source>
        <dbReference type="ARBA" id="ARBA00022729"/>
    </source>
</evidence>
<sequence length="571" mass="62995">MICIAHILANKIMLFLYYSQVNALADCNMELPQINQVHKLLLTAFVFFFLACLGLSFPLEPPGNNRQWHMTSDVKEVAGKSYDYIIVGGGTCGCPLAATLSEKFSVLLIERGGSPYGNPLVIDRRYYGFPLIKTDKYMSVAQSFTSEDGIGNVRGRVLGGSSAINGGFYSRASEEFVCKAGWDKELVKEAYEWVESKVVFPPFYLSPWQSVAEFSILEAGVLPYNGFSLEHIKGTKISGSVFDEFGKRHTSADLLNAGNPKNLTVLLNATVKSIIFHHSSYRNETRAKGIRFIQSNGTLDETYEAYINKAKNSSSRGDVILAAGALGSPQLMMLSGIGPKEQLRRFNISIVREMKGVGQGMQDNPCIAVLVDSKPQNRLPDPPQIAGITDDFKIIVEASIFPLSSNSSRVNVAAKIAMPTSKGVLELNNTDPRLNPSVRFNYLASEDDMEECVKMTKLLERIARSKSIAFFLGESKQEKLTSTDVDLRNFCKKNVRTIYHYHGGCTVGSVVDEQNKVYGIKGLRILDGSTFSESPGTNPMATILMLGRYQGLQILRERKADSGLNAKEQTK</sequence>
<dbReference type="PIRSF" id="PIRSF000137">
    <property type="entry name" value="Alcohol_oxidase"/>
    <property type="match status" value="1"/>
</dbReference>
<keyword evidence="13" id="KW-1185">Reference proteome</keyword>
<evidence type="ECO:0000256" key="3">
    <source>
        <dbReference type="ARBA" id="ARBA00022630"/>
    </source>
</evidence>
<name>K7K1V3_SOYBN</name>
<keyword evidence="3" id="KW-0285">Flavoprotein</keyword>
<organism evidence="11">
    <name type="scientific">Glycine max</name>
    <name type="common">Soybean</name>
    <name type="synonym">Glycine hispida</name>
    <dbReference type="NCBI Taxonomy" id="3847"/>
    <lineage>
        <taxon>Eukaryota</taxon>
        <taxon>Viridiplantae</taxon>
        <taxon>Streptophyta</taxon>
        <taxon>Embryophyta</taxon>
        <taxon>Tracheophyta</taxon>
        <taxon>Spermatophyta</taxon>
        <taxon>Magnoliopsida</taxon>
        <taxon>eudicotyledons</taxon>
        <taxon>Gunneridae</taxon>
        <taxon>Pentapetalae</taxon>
        <taxon>rosids</taxon>
        <taxon>fabids</taxon>
        <taxon>Fabales</taxon>
        <taxon>Fabaceae</taxon>
        <taxon>Papilionoideae</taxon>
        <taxon>50 kb inversion clade</taxon>
        <taxon>NPAAA clade</taxon>
        <taxon>indigoferoid/millettioid clade</taxon>
        <taxon>Phaseoleae</taxon>
        <taxon>Glycine</taxon>
        <taxon>Glycine subgen. Soja</taxon>
    </lineage>
</organism>
<evidence type="ECO:0000259" key="10">
    <source>
        <dbReference type="PROSITE" id="PS00624"/>
    </source>
</evidence>
<dbReference type="eggNOG" id="KOG1238">
    <property type="taxonomic scope" value="Eukaryota"/>
</dbReference>
<dbReference type="GO" id="GO:0050660">
    <property type="term" value="F:flavin adenine dinucleotide binding"/>
    <property type="evidence" value="ECO:0007669"/>
    <property type="project" value="InterPro"/>
</dbReference>
<dbReference type="OMA" id="TDPDPNM"/>
<dbReference type="RefSeq" id="XP_003517995.2">
    <property type="nucleotide sequence ID" value="XM_003517947.5"/>
</dbReference>
<evidence type="ECO:0000313" key="13">
    <source>
        <dbReference type="Proteomes" id="UP000008827"/>
    </source>
</evidence>
<dbReference type="PROSITE" id="PS00624">
    <property type="entry name" value="GMC_OXRED_2"/>
    <property type="match status" value="1"/>
</dbReference>
<dbReference type="PANTHER" id="PTHR45968">
    <property type="entry name" value="OSJNBA0019K04.7 PROTEIN"/>
    <property type="match status" value="1"/>
</dbReference>
<dbReference type="EMBL" id="CM000834">
    <property type="protein sequence ID" value="KRH74878.1"/>
    <property type="molecule type" value="Genomic_DNA"/>
</dbReference>
<feature type="binding site" evidence="6">
    <location>
        <position position="528"/>
    </location>
    <ligand>
        <name>FAD</name>
        <dbReference type="ChEBI" id="CHEBI:57692"/>
    </ligand>
</feature>
<dbReference type="OrthoDB" id="269227at2759"/>
<dbReference type="InterPro" id="IPR007867">
    <property type="entry name" value="GMC_OxRtase_C"/>
</dbReference>
<dbReference type="GO" id="GO:0016614">
    <property type="term" value="F:oxidoreductase activity, acting on CH-OH group of donors"/>
    <property type="evidence" value="ECO:0007669"/>
    <property type="project" value="InterPro"/>
</dbReference>
<dbReference type="PaxDb" id="3847-GLYMA01G05890.2"/>
<feature type="chain" id="PRO_5014580508" description="Glucose-methanol-choline oxidoreductase N-terminal domain-containing protein" evidence="9">
    <location>
        <begin position="24"/>
        <end position="571"/>
    </location>
</feature>
<feature type="domain" description="Glucose-methanol-choline oxidoreductase N-terminal" evidence="10">
    <location>
        <begin position="324"/>
        <end position="338"/>
    </location>
</feature>
<evidence type="ECO:0000256" key="9">
    <source>
        <dbReference type="SAM" id="SignalP"/>
    </source>
</evidence>
<dbReference type="InterPro" id="IPR051871">
    <property type="entry name" value="GMC_Oxidoreductase-Related"/>
</dbReference>
<accession>K7K1V3</accession>
<evidence type="ECO:0000256" key="2">
    <source>
        <dbReference type="ARBA" id="ARBA00010790"/>
    </source>
</evidence>
<proteinExistence type="inferred from homology"/>
<dbReference type="STRING" id="3847.K7K1V3"/>
<dbReference type="InterPro" id="IPR036188">
    <property type="entry name" value="FAD/NAD-bd_sf"/>
</dbReference>
<reference evidence="11 12" key="1">
    <citation type="journal article" date="2010" name="Nature">
        <title>Genome sequence of the palaeopolyploid soybean.</title>
        <authorList>
            <person name="Schmutz J."/>
            <person name="Cannon S.B."/>
            <person name="Schlueter J."/>
            <person name="Ma J."/>
            <person name="Mitros T."/>
            <person name="Nelson W."/>
            <person name="Hyten D.L."/>
            <person name="Song Q."/>
            <person name="Thelen J.J."/>
            <person name="Cheng J."/>
            <person name="Xu D."/>
            <person name="Hellsten U."/>
            <person name="May G.D."/>
            <person name="Yu Y."/>
            <person name="Sakurai T."/>
            <person name="Umezawa T."/>
            <person name="Bhattacharyya M.K."/>
            <person name="Sandhu D."/>
            <person name="Valliyodan B."/>
            <person name="Lindquist E."/>
            <person name="Peto M."/>
            <person name="Grant D."/>
            <person name="Shu S."/>
            <person name="Goodstein D."/>
            <person name="Barry K."/>
            <person name="Futrell-Griggs M."/>
            <person name="Abernathy B."/>
            <person name="Du J."/>
            <person name="Tian Z."/>
            <person name="Zhu L."/>
            <person name="Gill N."/>
            <person name="Joshi T."/>
            <person name="Libault M."/>
            <person name="Sethuraman A."/>
            <person name="Zhang X.-C."/>
            <person name="Shinozaki K."/>
            <person name="Nguyen H.T."/>
            <person name="Wing R.A."/>
            <person name="Cregan P."/>
            <person name="Specht J."/>
            <person name="Grimwood J."/>
            <person name="Rokhsar D."/>
            <person name="Stacey G."/>
            <person name="Shoemaker R.C."/>
            <person name="Jackson S.A."/>
        </authorList>
    </citation>
    <scope>NUCLEOTIDE SEQUENCE [LARGE SCALE GENOMIC DNA]</scope>
    <source>
        <strain evidence="12">cv. Williams 82</strain>
        <tissue evidence="11">Callus</tissue>
    </source>
</reference>
<protein>
    <recommendedName>
        <fullName evidence="10">Glucose-methanol-choline oxidoreductase N-terminal domain-containing protein</fullName>
    </recommendedName>
</protein>
<dbReference type="Gene3D" id="3.30.410.40">
    <property type="match status" value="1"/>
</dbReference>
<dbReference type="InterPro" id="IPR012132">
    <property type="entry name" value="GMC_OxRdtase"/>
</dbReference>
<dbReference type="PANTHER" id="PTHR45968:SF19">
    <property type="entry name" value="GLUCOSE-METHANOL-CHOLINE (GMC) OXIDOREDUCTASE FAMILY PROTEIN"/>
    <property type="match status" value="1"/>
</dbReference>
<reference evidence="11" key="3">
    <citation type="submission" date="2018-07" db="EMBL/GenBank/DDBJ databases">
        <title>WGS assembly of Glycine max.</title>
        <authorList>
            <person name="Schmutz J."/>
            <person name="Cannon S."/>
            <person name="Schlueter J."/>
            <person name="Ma J."/>
            <person name="Mitros T."/>
            <person name="Nelson W."/>
            <person name="Hyten D."/>
            <person name="Song Q."/>
            <person name="Thelen J."/>
            <person name="Cheng J."/>
            <person name="Xu D."/>
            <person name="Hellsten U."/>
            <person name="May G."/>
            <person name="Yu Y."/>
            <person name="Sakurai T."/>
            <person name="Umezawa T."/>
            <person name="Bhattacharyya M."/>
            <person name="Sandhu D."/>
            <person name="Valliyodan B."/>
            <person name="Lindquist E."/>
            <person name="Peto M."/>
            <person name="Grant D."/>
            <person name="Shu S."/>
            <person name="Goodstein D."/>
            <person name="Barry K."/>
            <person name="Futrell-Griggs M."/>
            <person name="Abernathy B."/>
            <person name="Du J."/>
            <person name="Tian Z."/>
            <person name="Zhu L."/>
            <person name="Gill N."/>
            <person name="Joshi T."/>
            <person name="Libault M."/>
            <person name="Sethuraman A."/>
            <person name="Zhang X."/>
            <person name="Shinozaki K."/>
            <person name="Nguyen H."/>
            <person name="Wing R."/>
            <person name="Cregan P."/>
            <person name="Specht J."/>
            <person name="Grimwood J."/>
            <person name="Rokhsar D."/>
            <person name="Stacey G."/>
            <person name="Shoemaker R."/>
            <person name="Jackson S."/>
        </authorList>
    </citation>
    <scope>NUCLEOTIDE SEQUENCE</scope>
    <source>
        <tissue evidence="11">Callus</tissue>
    </source>
</reference>
<keyword evidence="7" id="KW-1015">Disulfide bond</keyword>
<dbReference type="EnsemblPlants" id="KRH74878">
    <property type="protein sequence ID" value="KRH74878"/>
    <property type="gene ID" value="GLYMA_01G048800"/>
</dbReference>
<dbReference type="Gramene" id="KRH74878">
    <property type="protein sequence ID" value="KRH74878"/>
    <property type="gene ID" value="GLYMA_01G048800"/>
</dbReference>
<evidence type="ECO:0000256" key="8">
    <source>
        <dbReference type="SAM" id="Phobius"/>
    </source>
</evidence>
<evidence type="ECO:0000256" key="1">
    <source>
        <dbReference type="ARBA" id="ARBA00001974"/>
    </source>
</evidence>
<dbReference type="AlphaFoldDB" id="K7K1V3"/>
<evidence type="ECO:0000256" key="5">
    <source>
        <dbReference type="ARBA" id="ARBA00022827"/>
    </source>
</evidence>
<gene>
    <name evidence="12" type="primary">LOC100783073</name>
    <name evidence="11" type="ORF">GLYMA_01G048800</name>
</gene>
<evidence type="ECO:0000256" key="6">
    <source>
        <dbReference type="PIRSR" id="PIRSR000137-2"/>
    </source>
</evidence>
<keyword evidence="5 6" id="KW-0274">FAD</keyword>
<keyword evidence="8" id="KW-0472">Membrane</keyword>
<dbReference type="HOGENOM" id="CLU_026750_0_0_1"/>
<dbReference type="SMR" id="K7K1V3"/>
<comment type="cofactor">
    <cofactor evidence="1 6">
        <name>FAD</name>
        <dbReference type="ChEBI" id="CHEBI:57692"/>
    </cofactor>
</comment>
<reference evidence="12" key="2">
    <citation type="submission" date="2018-02" db="UniProtKB">
        <authorList>
            <consortium name="EnsemblPlants"/>
        </authorList>
    </citation>
    <scope>IDENTIFICATION</scope>
    <source>
        <strain evidence="12">Williams 82</strain>
    </source>
</reference>
<feature type="signal peptide" evidence="9">
    <location>
        <begin position="1"/>
        <end position="23"/>
    </location>
</feature>
<dbReference type="Gene3D" id="3.50.50.60">
    <property type="entry name" value="FAD/NAD(P)-binding domain"/>
    <property type="match status" value="1"/>
</dbReference>
<evidence type="ECO:0000313" key="12">
    <source>
        <dbReference type="EnsemblPlants" id="KRH74878"/>
    </source>
</evidence>
<dbReference type="FunCoup" id="K7K1V3">
    <property type="interactions" value="511"/>
</dbReference>
<feature type="binding site" evidence="6">
    <location>
        <position position="157"/>
    </location>
    <ligand>
        <name>FAD</name>
        <dbReference type="ChEBI" id="CHEBI:57692"/>
    </ligand>
</feature>
<dbReference type="GeneID" id="100783073"/>
<dbReference type="SUPFAM" id="SSF51905">
    <property type="entry name" value="FAD/NAD(P)-binding domain"/>
    <property type="match status" value="1"/>
</dbReference>
<evidence type="ECO:0000256" key="7">
    <source>
        <dbReference type="PIRSR" id="PIRSR000137-3"/>
    </source>
</evidence>
<keyword evidence="8" id="KW-0812">Transmembrane</keyword>
<dbReference type="Proteomes" id="UP000008827">
    <property type="component" value="Chromosome 1"/>
</dbReference>
<keyword evidence="8" id="KW-1133">Transmembrane helix</keyword>
<dbReference type="SUPFAM" id="SSF54373">
    <property type="entry name" value="FAD-linked reductases, C-terminal domain"/>
    <property type="match status" value="1"/>
</dbReference>
<dbReference type="Pfam" id="PF05199">
    <property type="entry name" value="GMC_oxred_C"/>
    <property type="match status" value="1"/>
</dbReference>
<feature type="disulfide bond" evidence="7">
    <location>
        <begin position="452"/>
        <end position="491"/>
    </location>
</feature>